<organism evidence="2 3">
    <name type="scientific">Streptomyces ramulosus</name>
    <dbReference type="NCBI Taxonomy" id="47762"/>
    <lineage>
        <taxon>Bacteria</taxon>
        <taxon>Bacillati</taxon>
        <taxon>Actinomycetota</taxon>
        <taxon>Actinomycetes</taxon>
        <taxon>Kitasatosporales</taxon>
        <taxon>Streptomycetaceae</taxon>
        <taxon>Streptomyces</taxon>
    </lineage>
</organism>
<accession>A0ABW1FBG7</accession>
<gene>
    <name evidence="2" type="ORF">ACFP3M_00365</name>
</gene>
<dbReference type="InterPro" id="IPR036754">
    <property type="entry name" value="YbaK/aa-tRNA-synt-asso_dom_sf"/>
</dbReference>
<dbReference type="Gene3D" id="3.90.960.10">
    <property type="entry name" value="YbaK/aminoacyl-tRNA synthetase-associated domain"/>
    <property type="match status" value="1"/>
</dbReference>
<reference evidence="3" key="1">
    <citation type="journal article" date="2019" name="Int. J. Syst. Evol. Microbiol.">
        <title>The Global Catalogue of Microorganisms (GCM) 10K type strain sequencing project: providing services to taxonomists for standard genome sequencing and annotation.</title>
        <authorList>
            <consortium name="The Broad Institute Genomics Platform"/>
            <consortium name="The Broad Institute Genome Sequencing Center for Infectious Disease"/>
            <person name="Wu L."/>
            <person name="Ma J."/>
        </authorList>
    </citation>
    <scope>NUCLEOTIDE SEQUENCE [LARGE SCALE GENOMIC DNA]</scope>
    <source>
        <strain evidence="3">CGMCC 1.15809</strain>
    </source>
</reference>
<evidence type="ECO:0000259" key="1">
    <source>
        <dbReference type="Pfam" id="PF04073"/>
    </source>
</evidence>
<dbReference type="Pfam" id="PF04073">
    <property type="entry name" value="tRNA_edit"/>
    <property type="match status" value="1"/>
</dbReference>
<name>A0ABW1FBG7_9ACTN</name>
<dbReference type="InterPro" id="IPR007214">
    <property type="entry name" value="YbaK/aa-tRNA-synth-assoc-dom"/>
</dbReference>
<dbReference type="PANTHER" id="PTHR30411">
    <property type="entry name" value="CYTOPLASMIC PROTEIN"/>
    <property type="match status" value="1"/>
</dbReference>
<proteinExistence type="predicted"/>
<dbReference type="RefSeq" id="WP_345082293.1">
    <property type="nucleotide sequence ID" value="NZ_BAAAWG010000006.1"/>
</dbReference>
<feature type="domain" description="YbaK/aminoacyl-tRNA synthetase-associated" evidence="1">
    <location>
        <begin position="31"/>
        <end position="148"/>
    </location>
</feature>
<dbReference type="EMBL" id="JBHSPW010000001">
    <property type="protein sequence ID" value="MFC5891282.1"/>
    <property type="molecule type" value="Genomic_DNA"/>
</dbReference>
<protein>
    <submittedName>
        <fullName evidence="2">YbaK/EbsC family protein</fullName>
    </submittedName>
</protein>
<dbReference type="Proteomes" id="UP001596241">
    <property type="component" value="Unassembled WGS sequence"/>
</dbReference>
<dbReference type="SUPFAM" id="SSF55826">
    <property type="entry name" value="YbaK/ProRS associated domain"/>
    <property type="match status" value="1"/>
</dbReference>
<keyword evidence="3" id="KW-1185">Reference proteome</keyword>
<comment type="caution">
    <text evidence="2">The sequence shown here is derived from an EMBL/GenBank/DDBJ whole genome shotgun (WGS) entry which is preliminary data.</text>
</comment>
<evidence type="ECO:0000313" key="3">
    <source>
        <dbReference type="Proteomes" id="UP001596241"/>
    </source>
</evidence>
<evidence type="ECO:0000313" key="2">
    <source>
        <dbReference type="EMBL" id="MFC5891282.1"/>
    </source>
</evidence>
<sequence>MSNSMYRRLMTVLADSSVDYRVINHAAEGHTERASKLRGHALGSAAKCMIVSVRAKDAAGRYVLAVIPGDRKVDYRKIKRLYGGTDAVMADRAEAERLAACESGCIIPFSFEEHLSVVLDPMLLGQDQVYFNAARLDRSIGMSPSALVALAKPRIEPISK</sequence>
<dbReference type="PANTHER" id="PTHR30411:SF9">
    <property type="entry name" value="MULTIFUNCTIONAL SER_THR-TRNA DEACYLASE PROXP-Y"/>
    <property type="match status" value="1"/>
</dbReference>